<dbReference type="InterPro" id="IPR036390">
    <property type="entry name" value="WH_DNA-bd_sf"/>
</dbReference>
<dbReference type="GO" id="GO:0003700">
    <property type="term" value="F:DNA-binding transcription factor activity"/>
    <property type="evidence" value="ECO:0007669"/>
    <property type="project" value="InterPro"/>
</dbReference>
<evidence type="ECO:0000256" key="2">
    <source>
        <dbReference type="ARBA" id="ARBA00023015"/>
    </source>
</evidence>
<keyword evidence="4" id="KW-0804">Transcription</keyword>
<organism evidence="6 7">
    <name type="scientific">Burkholderia pseudomallei (strain 1710b)</name>
    <dbReference type="NCBI Taxonomy" id="320372"/>
    <lineage>
        <taxon>Bacteria</taxon>
        <taxon>Pseudomonadati</taxon>
        <taxon>Pseudomonadota</taxon>
        <taxon>Betaproteobacteria</taxon>
        <taxon>Burkholderiales</taxon>
        <taxon>Burkholderiaceae</taxon>
        <taxon>Burkholderia</taxon>
        <taxon>pseudomallei group</taxon>
    </lineage>
</organism>
<evidence type="ECO:0000256" key="4">
    <source>
        <dbReference type="ARBA" id="ARBA00023163"/>
    </source>
</evidence>
<evidence type="ECO:0000256" key="1">
    <source>
        <dbReference type="ARBA" id="ARBA00009437"/>
    </source>
</evidence>
<accession>Q3JTX1</accession>
<dbReference type="InterPro" id="IPR005119">
    <property type="entry name" value="LysR_subst-bd"/>
</dbReference>
<dbReference type="InterPro" id="IPR000847">
    <property type="entry name" value="LysR_HTH_N"/>
</dbReference>
<dbReference type="EMBL" id="CP000124">
    <property type="protein sequence ID" value="ABA50723.1"/>
    <property type="molecule type" value="Genomic_DNA"/>
</dbReference>
<keyword evidence="2" id="KW-0805">Transcription regulation</keyword>
<proteinExistence type="inferred from homology"/>
<protein>
    <submittedName>
        <fullName evidence="6">Transcriptional regulator, LysR family</fullName>
    </submittedName>
</protein>
<evidence type="ECO:0000313" key="7">
    <source>
        <dbReference type="Proteomes" id="UP000002700"/>
    </source>
</evidence>
<dbReference type="PRINTS" id="PR00039">
    <property type="entry name" value="HTHLYSR"/>
</dbReference>
<dbReference type="SUPFAM" id="SSF46785">
    <property type="entry name" value="Winged helix' DNA-binding domain"/>
    <property type="match status" value="1"/>
</dbReference>
<dbReference type="AlphaFoldDB" id="Q3JTX1"/>
<name>Q3JTX1_BURP1</name>
<dbReference type="FunFam" id="1.10.10.10:FF:000001">
    <property type="entry name" value="LysR family transcriptional regulator"/>
    <property type="match status" value="1"/>
</dbReference>
<sequence length="367" mass="39455">MMDRARRGPAARRAKRVLGRRWRYVGNGVKHGRPAAPACRRLAAAWPAPSRASRARRATAQATHIVVPPPAAIYEVVEFDSVGLAMRPLPPELLRSFVAVAQTGSFTAASERVSLSQSTVSQHIRRLEELLDRPLFERDTRNVRLAPSGEALFRYAVRILALMDEAVASVCGPPLSGKVRLGLSEDFALTHLTAALASFVQRNPEVELEIATGLSGDLFDALDAGRHDLVFAKRIAGSRRGRVIRTEPLYWCAGPASPLTGREPVLPLALHPQPSVSRQRVLETLDAIGRPYRIAVASTSIAVLRAAASAGLGISAFAGYVIPHGLAKLEAGLPPLGELEYVIDRPANASRPALALEATLVAAAHEF</sequence>
<dbReference type="PANTHER" id="PTHR30579">
    <property type="entry name" value="TRANSCRIPTIONAL REGULATOR"/>
    <property type="match status" value="1"/>
</dbReference>
<dbReference type="Proteomes" id="UP000002700">
    <property type="component" value="Chromosome I"/>
</dbReference>
<dbReference type="GO" id="GO:0003677">
    <property type="term" value="F:DNA binding"/>
    <property type="evidence" value="ECO:0007669"/>
    <property type="project" value="UniProtKB-KW"/>
</dbReference>
<dbReference type="SUPFAM" id="SSF53850">
    <property type="entry name" value="Periplasmic binding protein-like II"/>
    <property type="match status" value="1"/>
</dbReference>
<dbReference type="EnsemblBacteria" id="ABA50723">
    <property type="protein sequence ID" value="ABA50723"/>
    <property type="gene ID" value="BURPS1710b_1578"/>
</dbReference>
<gene>
    <name evidence="6" type="ordered locus">BURPS1710b_1578</name>
</gene>
<dbReference type="PANTHER" id="PTHR30579:SF7">
    <property type="entry name" value="HTH-TYPE TRANSCRIPTIONAL REGULATOR LRHA-RELATED"/>
    <property type="match status" value="1"/>
</dbReference>
<evidence type="ECO:0000313" key="6">
    <source>
        <dbReference type="EMBL" id="ABA50723.1"/>
    </source>
</evidence>
<dbReference type="HOGENOM" id="CLU_039613_1_3_4"/>
<dbReference type="Pfam" id="PF03466">
    <property type="entry name" value="LysR_substrate"/>
    <property type="match status" value="1"/>
</dbReference>
<keyword evidence="3" id="KW-0238">DNA-binding</keyword>
<reference evidence="6 7" key="1">
    <citation type="submission" date="2005-09" db="EMBL/GenBank/DDBJ databases">
        <authorList>
            <person name="Woods D.E."/>
            <person name="Nierman W.C."/>
        </authorList>
    </citation>
    <scope>NUCLEOTIDE SEQUENCE [LARGE SCALE GENOMIC DNA]</scope>
    <source>
        <strain evidence="6 7">1710b</strain>
    </source>
</reference>
<evidence type="ECO:0000256" key="3">
    <source>
        <dbReference type="ARBA" id="ARBA00023125"/>
    </source>
</evidence>
<dbReference type="PROSITE" id="PS50931">
    <property type="entry name" value="HTH_LYSR"/>
    <property type="match status" value="1"/>
</dbReference>
<dbReference type="Gene3D" id="1.10.10.10">
    <property type="entry name" value="Winged helix-like DNA-binding domain superfamily/Winged helix DNA-binding domain"/>
    <property type="match status" value="1"/>
</dbReference>
<feature type="domain" description="HTH lysR-type" evidence="5">
    <location>
        <begin position="89"/>
        <end position="146"/>
    </location>
</feature>
<dbReference type="InterPro" id="IPR050176">
    <property type="entry name" value="LTTR"/>
</dbReference>
<evidence type="ECO:0000259" key="5">
    <source>
        <dbReference type="PROSITE" id="PS50931"/>
    </source>
</evidence>
<dbReference type="Gene3D" id="3.40.190.10">
    <property type="entry name" value="Periplasmic binding protein-like II"/>
    <property type="match status" value="2"/>
</dbReference>
<comment type="similarity">
    <text evidence="1">Belongs to the LysR transcriptional regulatory family.</text>
</comment>
<dbReference type="InterPro" id="IPR036388">
    <property type="entry name" value="WH-like_DNA-bd_sf"/>
</dbReference>
<dbReference type="KEGG" id="bpm:BURPS1710b_1578"/>
<dbReference type="Pfam" id="PF00126">
    <property type="entry name" value="HTH_1"/>
    <property type="match status" value="1"/>
</dbReference>